<accession>A0A0N9UWZ3</accession>
<sequence length="148" mass="16295">MAAKKLNLDNFLPYRLSIASNALSSRIAAEYQNRFGLKIPEWRLMAVLGEGKPLTQRELVAATRMDKVTVNRAAKALADRHLIARQAHEADGRSHHLELTETGRSLYDAIVPAALASEAQLESTISERERATLLTILAKLTAAAEDYA</sequence>
<evidence type="ECO:0000256" key="1">
    <source>
        <dbReference type="ARBA" id="ARBA00023015"/>
    </source>
</evidence>
<dbReference type="PATRIC" id="fig|33050.5.peg.2009"/>
<dbReference type="RefSeq" id="WP_054587962.1">
    <property type="nucleotide sequence ID" value="NZ_CP009429.1"/>
</dbReference>
<evidence type="ECO:0000256" key="3">
    <source>
        <dbReference type="ARBA" id="ARBA00023163"/>
    </source>
</evidence>
<dbReference type="EMBL" id="CP012700">
    <property type="protein sequence ID" value="ALH80637.1"/>
    <property type="molecule type" value="Genomic_DNA"/>
</dbReference>
<feature type="domain" description="HTH marR-type" evidence="4">
    <location>
        <begin position="9"/>
        <end position="142"/>
    </location>
</feature>
<evidence type="ECO:0000259" key="4">
    <source>
        <dbReference type="PROSITE" id="PS50995"/>
    </source>
</evidence>
<dbReference type="KEGG" id="smag:AN936_09720"/>
<evidence type="ECO:0000313" key="8">
    <source>
        <dbReference type="Proteomes" id="UP000076088"/>
    </source>
</evidence>
<keyword evidence="2" id="KW-0238">DNA-binding</keyword>
<reference evidence="5 7" key="1">
    <citation type="journal article" date="2015" name="Genome Announc.">
        <title>Complete Genome Sequence of Polypropylene Glycol- and Polyethylene Glycol-Degrading Sphingopyxis macrogoltabida Strain EY-1.</title>
        <authorList>
            <person name="Ohtsubo Y."/>
            <person name="Nagata Y."/>
            <person name="Numata M."/>
            <person name="Tsuchikane K."/>
            <person name="Hosoyama A."/>
            <person name="Yamazoe A."/>
            <person name="Tsuda M."/>
            <person name="Fujita N."/>
            <person name="Kawai F."/>
        </authorList>
    </citation>
    <scope>NUCLEOTIDE SEQUENCE [LARGE SCALE GENOMIC DNA]</scope>
    <source>
        <strain evidence="5 7">EY-1</strain>
    </source>
</reference>
<gene>
    <name evidence="5" type="ORF">AN936_09720</name>
    <name evidence="6" type="ORF">ATM17_09870</name>
</gene>
<dbReference type="SMART" id="SM00347">
    <property type="entry name" value="HTH_MARR"/>
    <property type="match status" value="1"/>
</dbReference>
<reference evidence="6" key="3">
    <citation type="submission" date="2015-11" db="EMBL/GenBank/DDBJ databases">
        <authorList>
            <person name="Yoshiyuki O."/>
        </authorList>
    </citation>
    <scope>NUCLEOTIDE SEQUENCE</scope>
    <source>
        <strain evidence="6">203N</strain>
    </source>
</reference>
<dbReference type="SUPFAM" id="SSF46785">
    <property type="entry name" value="Winged helix' DNA-binding domain"/>
    <property type="match status" value="1"/>
</dbReference>
<proteinExistence type="predicted"/>
<dbReference type="GO" id="GO:0003677">
    <property type="term" value="F:DNA binding"/>
    <property type="evidence" value="ECO:0007669"/>
    <property type="project" value="UniProtKB-KW"/>
</dbReference>
<reference evidence="8" key="2">
    <citation type="submission" date="2015-11" db="EMBL/GenBank/DDBJ databases">
        <title>Complete genome sequence of a polyethylene-glycol degrader Sphingopyxis macrogoltabida 203N (NBRC 111659).</title>
        <authorList>
            <person name="Yoshiyuki O."/>
            <person name="Shouta N."/>
            <person name="Nagata Y."/>
            <person name="Numata M."/>
            <person name="Tsuchikane K."/>
            <person name="Hosoyama A."/>
            <person name="Yamazoe A."/>
            <person name="Tsuda M."/>
            <person name="Fujita N."/>
            <person name="Kawai F."/>
        </authorList>
    </citation>
    <scope>NUCLEOTIDE SEQUENCE [LARGE SCALE GENOMIC DNA]</scope>
    <source>
        <strain evidence="8">203N</strain>
    </source>
</reference>
<dbReference type="EMBL" id="CP013344">
    <property type="protein sequence ID" value="AMU89343.1"/>
    <property type="molecule type" value="Genomic_DNA"/>
</dbReference>
<dbReference type="Pfam" id="PF12802">
    <property type="entry name" value="MarR_2"/>
    <property type="match status" value="1"/>
</dbReference>
<dbReference type="Proteomes" id="UP000058074">
    <property type="component" value="Chromosome"/>
</dbReference>
<evidence type="ECO:0000313" key="6">
    <source>
        <dbReference type="EMBL" id="AMU89343.1"/>
    </source>
</evidence>
<dbReference type="KEGG" id="smaz:LH19_09965"/>
<dbReference type="AlphaFoldDB" id="A0A0N9UWZ3"/>
<dbReference type="PANTHER" id="PTHR35790">
    <property type="entry name" value="HTH-TYPE TRANSCRIPTIONAL REGULATOR PCHR"/>
    <property type="match status" value="1"/>
</dbReference>
<evidence type="ECO:0000313" key="5">
    <source>
        <dbReference type="EMBL" id="ALH80637.1"/>
    </source>
</evidence>
<keyword evidence="1" id="KW-0805">Transcription regulation</keyword>
<evidence type="ECO:0000256" key="2">
    <source>
        <dbReference type="ARBA" id="ARBA00023125"/>
    </source>
</evidence>
<dbReference type="GO" id="GO:0003700">
    <property type="term" value="F:DNA-binding transcription factor activity"/>
    <property type="evidence" value="ECO:0007669"/>
    <property type="project" value="InterPro"/>
</dbReference>
<dbReference type="Proteomes" id="UP000076088">
    <property type="component" value="Chromosome"/>
</dbReference>
<dbReference type="OrthoDB" id="8906692at2"/>
<dbReference type="InterPro" id="IPR052067">
    <property type="entry name" value="Metal_resp_HTH_trans_reg"/>
</dbReference>
<reference evidence="6 8" key="4">
    <citation type="journal article" date="2016" name="Genome Announc.">
        <title>Complete Genome Sequence of Sphingopyxis macrogoltabida Strain 203N (NBRC 111659), a Polyethylene Glycol Degrader.</title>
        <authorList>
            <person name="Ohtsubo Y."/>
            <person name="Nonoyama S."/>
            <person name="Nagata Y."/>
            <person name="Numata M."/>
            <person name="Tsuchikane K."/>
            <person name="Hosoyama A."/>
            <person name="Yamazoe A."/>
            <person name="Tsuda M."/>
            <person name="Fujita N."/>
            <person name="Kawai F."/>
        </authorList>
    </citation>
    <scope>NUCLEOTIDE SEQUENCE [LARGE SCALE GENOMIC DNA]</scope>
    <source>
        <strain evidence="6 8">203N</strain>
    </source>
</reference>
<keyword evidence="8" id="KW-1185">Reference proteome</keyword>
<dbReference type="PANTHER" id="PTHR35790:SF4">
    <property type="entry name" value="HTH-TYPE TRANSCRIPTIONAL REGULATOR PCHR"/>
    <property type="match status" value="1"/>
</dbReference>
<protein>
    <submittedName>
        <fullName evidence="5">MarR family transcriptional regulator</fullName>
    </submittedName>
</protein>
<dbReference type="Gene3D" id="1.10.10.10">
    <property type="entry name" value="Winged helix-like DNA-binding domain superfamily/Winged helix DNA-binding domain"/>
    <property type="match status" value="1"/>
</dbReference>
<dbReference type="InterPro" id="IPR036388">
    <property type="entry name" value="WH-like_DNA-bd_sf"/>
</dbReference>
<dbReference type="PRINTS" id="PR00598">
    <property type="entry name" value="HTHMARR"/>
</dbReference>
<evidence type="ECO:0000313" key="7">
    <source>
        <dbReference type="Proteomes" id="UP000058074"/>
    </source>
</evidence>
<keyword evidence="3" id="KW-0804">Transcription</keyword>
<dbReference type="STRING" id="33050.AN936_09720"/>
<dbReference type="InterPro" id="IPR036390">
    <property type="entry name" value="WH_DNA-bd_sf"/>
</dbReference>
<name>A0A0N9UWZ3_SPHMC</name>
<dbReference type="PROSITE" id="PS50995">
    <property type="entry name" value="HTH_MARR_2"/>
    <property type="match status" value="1"/>
</dbReference>
<dbReference type="InterPro" id="IPR000835">
    <property type="entry name" value="HTH_MarR-typ"/>
</dbReference>
<organism evidence="5 7">
    <name type="scientific">Sphingopyxis macrogoltabida</name>
    <name type="common">Sphingomonas macrogoltabidus</name>
    <dbReference type="NCBI Taxonomy" id="33050"/>
    <lineage>
        <taxon>Bacteria</taxon>
        <taxon>Pseudomonadati</taxon>
        <taxon>Pseudomonadota</taxon>
        <taxon>Alphaproteobacteria</taxon>
        <taxon>Sphingomonadales</taxon>
        <taxon>Sphingomonadaceae</taxon>
        <taxon>Sphingopyxis</taxon>
    </lineage>
</organism>